<evidence type="ECO:0000256" key="1">
    <source>
        <dbReference type="ARBA" id="ARBA00004749"/>
    </source>
</evidence>
<accession>A0A418VYR7</accession>
<dbReference type="PANTHER" id="PTHR21427:SF19">
    <property type="entry name" value="UBIQUINONE BIOSYNTHESIS PROTEIN COQ9, MITOCHONDRIAL"/>
    <property type="match status" value="1"/>
</dbReference>
<keyword evidence="4" id="KW-0809">Transit peptide</keyword>
<dbReference type="EMBL" id="QYUL01000002">
    <property type="protein sequence ID" value="RJF82291.1"/>
    <property type="molecule type" value="Genomic_DNA"/>
</dbReference>
<evidence type="ECO:0000259" key="7">
    <source>
        <dbReference type="Pfam" id="PF08511"/>
    </source>
</evidence>
<proteinExistence type="inferred from homology"/>
<dbReference type="InterPro" id="IPR013718">
    <property type="entry name" value="COQ9_C"/>
</dbReference>
<dbReference type="Pfam" id="PF08511">
    <property type="entry name" value="COQ9"/>
    <property type="match status" value="1"/>
</dbReference>
<keyword evidence="3" id="KW-0831">Ubiquinone biosynthesis</keyword>
<dbReference type="NCBIfam" id="TIGR02396">
    <property type="entry name" value="diverge_rpsU"/>
    <property type="match status" value="1"/>
</dbReference>
<dbReference type="OrthoDB" id="7201143at2"/>
<comment type="function">
    <text evidence="6">Membrane-associated protein that warps the membrane surface to access and bind aromatic isoprenes with high specificity, including ubiquinone (CoQ) isoprene intermediates and presents them directly to COQ7, therefore facilitating the COQ7-mediated hydroxylase step. Participates in the biosynthesis of coenzyme Q, also named ubiquinone, an essential lipid-soluble electron transporter for aerobic cellular respiration.</text>
</comment>
<dbReference type="GO" id="GO:0008289">
    <property type="term" value="F:lipid binding"/>
    <property type="evidence" value="ECO:0007669"/>
    <property type="project" value="UniProtKB-KW"/>
</dbReference>
<gene>
    <name evidence="8" type="ORF">D3877_19810</name>
</gene>
<dbReference type="Gene3D" id="1.10.357.10">
    <property type="entry name" value="Tetracycline Repressor, domain 2"/>
    <property type="match status" value="1"/>
</dbReference>
<organism evidence="8 9">
    <name type="scientific">Azospirillum cavernae</name>
    <dbReference type="NCBI Taxonomy" id="2320860"/>
    <lineage>
        <taxon>Bacteria</taxon>
        <taxon>Pseudomonadati</taxon>
        <taxon>Pseudomonadota</taxon>
        <taxon>Alphaproteobacteria</taxon>
        <taxon>Rhodospirillales</taxon>
        <taxon>Azospirillaceae</taxon>
        <taxon>Azospirillum</taxon>
    </lineage>
</organism>
<dbReference type="GO" id="GO:0006744">
    <property type="term" value="P:ubiquinone biosynthetic process"/>
    <property type="evidence" value="ECO:0007669"/>
    <property type="project" value="UniProtKB-KW"/>
</dbReference>
<evidence type="ECO:0000256" key="5">
    <source>
        <dbReference type="ARBA" id="ARBA00023121"/>
    </source>
</evidence>
<evidence type="ECO:0000256" key="2">
    <source>
        <dbReference type="ARBA" id="ARBA00010766"/>
    </source>
</evidence>
<keyword evidence="5" id="KW-0446">Lipid-binding</keyword>
<feature type="domain" description="COQ9 C-terminal" evidence="7">
    <location>
        <begin position="116"/>
        <end position="185"/>
    </location>
</feature>
<keyword evidence="9" id="KW-1185">Reference proteome</keyword>
<dbReference type="RefSeq" id="WP_119832373.1">
    <property type="nucleotide sequence ID" value="NZ_QYUL01000002.1"/>
</dbReference>
<evidence type="ECO:0000256" key="6">
    <source>
        <dbReference type="ARBA" id="ARBA00058104"/>
    </source>
</evidence>
<sequence length="231" mass="25147">MTIDQLRDALLLATLPNVTFDGWSLQALRDGADQAGLDSTAALRAFPGGVADAVAHFSAWTDAETLARLDAQPLDALKVREKIALAVRTHFEVLEPHREAKRRQLSYLAMPQNVGLGLKLLYATVDSLWFAAGDTATDYNHYTKRALLAAVVSSATFYWLDDQSDDHAETWAFVDRRLADVMSVGKATASLGKLGALLSHLPSPVRFARQIRQRSGSAGIDATTLNRTEAV</sequence>
<comment type="similarity">
    <text evidence="2">Belongs to the COQ9 family.</text>
</comment>
<dbReference type="InterPro" id="IPR012762">
    <property type="entry name" value="Ubiq_biosynth_COQ9"/>
</dbReference>
<comment type="caution">
    <text evidence="8">The sequence shown here is derived from an EMBL/GenBank/DDBJ whole genome shotgun (WGS) entry which is preliminary data.</text>
</comment>
<protein>
    <submittedName>
        <fullName evidence="8">COQ9 family protein</fullName>
    </submittedName>
</protein>
<dbReference type="Proteomes" id="UP000283458">
    <property type="component" value="Unassembled WGS sequence"/>
</dbReference>
<comment type="pathway">
    <text evidence="1">Cofactor biosynthesis; ubiquinone biosynthesis.</text>
</comment>
<evidence type="ECO:0000313" key="9">
    <source>
        <dbReference type="Proteomes" id="UP000283458"/>
    </source>
</evidence>
<name>A0A418VYR7_9PROT</name>
<dbReference type="AlphaFoldDB" id="A0A418VYR7"/>
<dbReference type="PANTHER" id="PTHR21427">
    <property type="entry name" value="UBIQUINONE BIOSYNTHESIS PROTEIN COQ9, MITOCHONDRIAL"/>
    <property type="match status" value="1"/>
</dbReference>
<evidence type="ECO:0000256" key="3">
    <source>
        <dbReference type="ARBA" id="ARBA00022688"/>
    </source>
</evidence>
<evidence type="ECO:0000256" key="4">
    <source>
        <dbReference type="ARBA" id="ARBA00022946"/>
    </source>
</evidence>
<reference evidence="8 9" key="1">
    <citation type="submission" date="2018-09" db="EMBL/GenBank/DDBJ databases">
        <authorList>
            <person name="Zhu H."/>
        </authorList>
    </citation>
    <scope>NUCLEOTIDE SEQUENCE [LARGE SCALE GENOMIC DNA]</scope>
    <source>
        <strain evidence="8 9">K2W22B-5</strain>
    </source>
</reference>
<evidence type="ECO:0000313" key="8">
    <source>
        <dbReference type="EMBL" id="RJF82291.1"/>
    </source>
</evidence>